<name>A0A061DDT7_BABBI</name>
<dbReference type="AlphaFoldDB" id="A0A061DDT7"/>
<dbReference type="GeneID" id="24565101"/>
<dbReference type="Proteomes" id="UP000033188">
    <property type="component" value="Chromosome 3"/>
</dbReference>
<sequence>MHTCVKHRPLFTTHDLYSVSVPSILVVVFCHYSLSRHNVGDNPDLGLMVKLSRLEILDKVFIRLLLELIRLHRIAFADSPVIQGCECVIYTIYYVVFW</sequence>
<reference evidence="2" key="1">
    <citation type="journal article" date="2014" name="Nucleic Acids Res.">
        <title>The evolutionary dynamics of variant antigen genes in Babesia reveal a history of genomic innovation underlying host-parasite interaction.</title>
        <authorList>
            <person name="Jackson A.P."/>
            <person name="Otto T.D."/>
            <person name="Darby A."/>
            <person name="Ramaprasad A."/>
            <person name="Xia D."/>
            <person name="Echaide I.E."/>
            <person name="Farber M."/>
            <person name="Gahlot S."/>
            <person name="Gamble J."/>
            <person name="Gupta D."/>
            <person name="Gupta Y."/>
            <person name="Jackson L."/>
            <person name="Malandrin L."/>
            <person name="Malas T.B."/>
            <person name="Moussa E."/>
            <person name="Nair M."/>
            <person name="Reid A.J."/>
            <person name="Sanders M."/>
            <person name="Sharma J."/>
            <person name="Tracey A."/>
            <person name="Quail M.A."/>
            <person name="Weir W."/>
            <person name="Wastling J.M."/>
            <person name="Hall N."/>
            <person name="Willadsen P."/>
            <person name="Lingelbach K."/>
            <person name="Shiels B."/>
            <person name="Tait A."/>
            <person name="Berriman M."/>
            <person name="Allred D.R."/>
            <person name="Pain A."/>
        </authorList>
    </citation>
    <scope>NUCLEOTIDE SEQUENCE [LARGE SCALE GENOMIC DNA]</scope>
    <source>
        <strain evidence="2">Bond</strain>
    </source>
</reference>
<dbReference type="KEGG" id="bbig:BBBOND_0304630"/>
<gene>
    <name evidence="1" type="ORF">BBBOND_0304630</name>
</gene>
<organism evidence="1 2">
    <name type="scientific">Babesia bigemina</name>
    <dbReference type="NCBI Taxonomy" id="5866"/>
    <lineage>
        <taxon>Eukaryota</taxon>
        <taxon>Sar</taxon>
        <taxon>Alveolata</taxon>
        <taxon>Apicomplexa</taxon>
        <taxon>Aconoidasida</taxon>
        <taxon>Piroplasmida</taxon>
        <taxon>Babesiidae</taxon>
        <taxon>Babesia</taxon>
    </lineage>
</organism>
<proteinExistence type="predicted"/>
<accession>A0A061DDT7</accession>
<evidence type="ECO:0000313" key="2">
    <source>
        <dbReference type="Proteomes" id="UP000033188"/>
    </source>
</evidence>
<dbReference type="RefSeq" id="XP_012768746.1">
    <property type="nucleotide sequence ID" value="XM_012913292.1"/>
</dbReference>
<evidence type="ECO:0000313" key="1">
    <source>
        <dbReference type="EMBL" id="CDR96560.1"/>
    </source>
</evidence>
<dbReference type="EMBL" id="LK391709">
    <property type="protein sequence ID" value="CDR96560.1"/>
    <property type="molecule type" value="Genomic_DNA"/>
</dbReference>
<protein>
    <submittedName>
        <fullName evidence="1">Uncharacterized protein</fullName>
    </submittedName>
</protein>
<dbReference type="VEuPathDB" id="PiroplasmaDB:BBBOND_0304630"/>
<keyword evidence="2" id="KW-1185">Reference proteome</keyword>